<feature type="domain" description="CheC-like protein" evidence="3">
    <location>
        <begin position="315"/>
        <end position="347"/>
    </location>
</feature>
<organism evidence="4 5">
    <name type="scientific">Natronobacterium haloterrestre</name>
    <name type="common">Halobiforma haloterrestris</name>
    <dbReference type="NCBI Taxonomy" id="148448"/>
    <lineage>
        <taxon>Archaea</taxon>
        <taxon>Methanobacteriati</taxon>
        <taxon>Methanobacteriota</taxon>
        <taxon>Stenosarchaea group</taxon>
        <taxon>Halobacteria</taxon>
        <taxon>Halobacteriales</taxon>
        <taxon>Natrialbaceae</taxon>
        <taxon>Natronobacterium</taxon>
    </lineage>
</organism>
<proteinExistence type="predicted"/>
<dbReference type="OrthoDB" id="182374at2157"/>
<keyword evidence="1" id="KW-0145">Chemotaxis</keyword>
<accession>A0A1I1HUF9</accession>
<dbReference type="CDD" id="cd17911">
    <property type="entry name" value="CheC_ClassIII"/>
    <property type="match status" value="2"/>
</dbReference>
<keyword evidence="5" id="KW-1185">Reference proteome</keyword>
<keyword evidence="2" id="KW-0378">Hydrolase</keyword>
<protein>
    <submittedName>
        <fullName evidence="4">Chemotaxis protein CheC</fullName>
    </submittedName>
</protein>
<evidence type="ECO:0000256" key="2">
    <source>
        <dbReference type="ARBA" id="ARBA00022801"/>
    </source>
</evidence>
<dbReference type="InterPro" id="IPR028976">
    <property type="entry name" value="CheC-like_sf"/>
</dbReference>
<feature type="domain" description="CheC-like protein" evidence="3">
    <location>
        <begin position="105"/>
        <end position="137"/>
    </location>
</feature>
<evidence type="ECO:0000313" key="4">
    <source>
        <dbReference type="EMBL" id="SFC27564.1"/>
    </source>
</evidence>
<reference evidence="5" key="1">
    <citation type="submission" date="2016-10" db="EMBL/GenBank/DDBJ databases">
        <authorList>
            <person name="Varghese N."/>
            <person name="Submissions S."/>
        </authorList>
    </citation>
    <scope>NUCLEOTIDE SEQUENCE [LARGE SCALE GENOMIC DNA]</scope>
    <source>
        <strain evidence="5">DSM 13078</strain>
    </source>
</reference>
<evidence type="ECO:0000313" key="5">
    <source>
        <dbReference type="Proteomes" id="UP000199161"/>
    </source>
</evidence>
<dbReference type="PANTHER" id="PTHR43693">
    <property type="entry name" value="PROTEIN PHOSPHATASE CHEZ"/>
    <property type="match status" value="1"/>
</dbReference>
<name>A0A1I1HUF9_NATHA</name>
<evidence type="ECO:0000256" key="1">
    <source>
        <dbReference type="ARBA" id="ARBA00022500"/>
    </source>
</evidence>
<dbReference type="EMBL" id="FOKW01000006">
    <property type="protein sequence ID" value="SFC27564.1"/>
    <property type="molecule type" value="Genomic_DNA"/>
</dbReference>
<dbReference type="InterPro" id="IPR050992">
    <property type="entry name" value="CheZ_family_phosphatases"/>
</dbReference>
<dbReference type="Gene3D" id="3.40.1550.10">
    <property type="entry name" value="CheC-like"/>
    <property type="match status" value="2"/>
</dbReference>
<dbReference type="PANTHER" id="PTHR43693:SF1">
    <property type="entry name" value="PROTEIN PHOSPHATASE CHEZ"/>
    <property type="match status" value="1"/>
</dbReference>
<dbReference type="Pfam" id="PF04509">
    <property type="entry name" value="CheC"/>
    <property type="match status" value="2"/>
</dbReference>
<evidence type="ECO:0000259" key="3">
    <source>
        <dbReference type="Pfam" id="PF04509"/>
    </source>
</evidence>
<dbReference type="Proteomes" id="UP000199161">
    <property type="component" value="Unassembled WGS sequence"/>
</dbReference>
<gene>
    <name evidence="4" type="ORF">SAMN05444422_106174</name>
</gene>
<dbReference type="AlphaFoldDB" id="A0A1I1HUF9"/>
<sequence>MEIDVQSLKTYNELARDGGESAAEALAELTGIETRVEVTDVSLLSTADLEYEFDGREFAGIDVSLGDPLSGTTVLAFDAEGRETIARELVPNAGRDGPADPELTESAIVEAGNIMVNGFVGGWADHLETKVEVSPPEYVEGTGVAVFPEDLTDDEYVVVFRSRVDAVGEDVSFRMLLFPELESLERLLDTRVDDSGAVPTGRGRIPFEKLEVFSEMTEHGSTKAADNVSDMTQLSTAVEVNRLRFVPLSDVPTHVSDRRRVGTVVQFDGTPSGHLAILFDPGAARTAVGALPFVDLESDRADGAEIEWAGRRREALEELGNVIASGFIDGWANVLETSIEHSPPAFVDDMGSSIVSPIIADVGREENYAFLLDSAIRIGDSDALQCQLFAVPRPAELESALDDLLVERADETDADPDDLF</sequence>
<dbReference type="InterPro" id="IPR007597">
    <property type="entry name" value="CheC"/>
</dbReference>
<dbReference type="RefSeq" id="WP_089788510.1">
    <property type="nucleotide sequence ID" value="NZ_FOKW01000006.1"/>
</dbReference>
<dbReference type="GO" id="GO:0016787">
    <property type="term" value="F:hydrolase activity"/>
    <property type="evidence" value="ECO:0007669"/>
    <property type="project" value="UniProtKB-KW"/>
</dbReference>
<dbReference type="GO" id="GO:0006935">
    <property type="term" value="P:chemotaxis"/>
    <property type="evidence" value="ECO:0007669"/>
    <property type="project" value="UniProtKB-KW"/>
</dbReference>
<dbReference type="SUPFAM" id="SSF103039">
    <property type="entry name" value="CheC-like"/>
    <property type="match status" value="2"/>
</dbReference>